<dbReference type="Gene3D" id="3.90.280.10">
    <property type="entry name" value="PEBP-like"/>
    <property type="match status" value="1"/>
</dbReference>
<dbReference type="InParanoid" id="A0A1V8SU26"/>
<feature type="chain" id="PRO_5013116743" description="Phosphatidylethanolamine-binding protein" evidence="1">
    <location>
        <begin position="16"/>
        <end position="217"/>
    </location>
</feature>
<dbReference type="EMBL" id="NAJO01000027">
    <property type="protein sequence ID" value="OQO02498.1"/>
    <property type="molecule type" value="Genomic_DNA"/>
</dbReference>
<feature type="signal peptide" evidence="1">
    <location>
        <begin position="1"/>
        <end position="15"/>
    </location>
</feature>
<dbReference type="STRING" id="1507870.A0A1V8SU26"/>
<comment type="caution">
    <text evidence="2">The sequence shown here is derived from an EMBL/GenBank/DDBJ whole genome shotgun (WGS) entry which is preliminary data.</text>
</comment>
<reference evidence="3" key="1">
    <citation type="submission" date="2017-03" db="EMBL/GenBank/DDBJ databases">
        <title>Genomes of endolithic fungi from Antarctica.</title>
        <authorList>
            <person name="Coleine C."/>
            <person name="Masonjones S."/>
            <person name="Stajich J.E."/>
        </authorList>
    </citation>
    <scope>NUCLEOTIDE SEQUENCE [LARGE SCALE GENOMIC DNA]</scope>
    <source>
        <strain evidence="3">CCFEE 5527</strain>
    </source>
</reference>
<dbReference type="PANTHER" id="PTHR11362">
    <property type="entry name" value="PHOSPHATIDYLETHANOLAMINE-BINDING PROTEIN"/>
    <property type="match status" value="1"/>
</dbReference>
<keyword evidence="1" id="KW-0732">Signal</keyword>
<evidence type="ECO:0008006" key="4">
    <source>
        <dbReference type="Google" id="ProtNLM"/>
    </source>
</evidence>
<proteinExistence type="predicted"/>
<accession>A0A1V8SU26</accession>
<dbReference type="OrthoDB" id="2506647at2759"/>
<dbReference type="CDD" id="cd00866">
    <property type="entry name" value="PEBP_euk"/>
    <property type="match status" value="1"/>
</dbReference>
<dbReference type="SUPFAM" id="SSF49777">
    <property type="entry name" value="PEBP-like"/>
    <property type="match status" value="1"/>
</dbReference>
<dbReference type="InterPro" id="IPR035810">
    <property type="entry name" value="PEBP_euk"/>
</dbReference>
<evidence type="ECO:0000256" key="1">
    <source>
        <dbReference type="SAM" id="SignalP"/>
    </source>
</evidence>
<dbReference type="Pfam" id="PF01161">
    <property type="entry name" value="PBP"/>
    <property type="match status" value="1"/>
</dbReference>
<dbReference type="Proteomes" id="UP000192596">
    <property type="component" value="Unassembled WGS sequence"/>
</dbReference>
<sequence length="217" mass="23796">MHFLHLLVAAATVSAASVPEQSLRSRTACPYATSAELAFERNAIYAAKLVPDLIPSFKPTLRVDASYPGQKVNYGNTFTTLRRTVPEPTISFTAELGYDPAKTNYTIFLLDPDAPNPTTPILKDYLHLLISDAQPVCITTQKRKTLASYMSPTPLSVAPHRYTFLVYRQPKNYVPPPSLNYAPGARNNFDLAAYVKQGGLQGPVGANYYREGLAQAA</sequence>
<protein>
    <recommendedName>
        <fullName evidence="4">Phosphatidylethanolamine-binding protein</fullName>
    </recommendedName>
</protein>
<name>A0A1V8SU26_9PEZI</name>
<gene>
    <name evidence="2" type="ORF">B0A48_12025</name>
</gene>
<dbReference type="AlphaFoldDB" id="A0A1V8SU26"/>
<organism evidence="2 3">
    <name type="scientific">Cryoendolithus antarcticus</name>
    <dbReference type="NCBI Taxonomy" id="1507870"/>
    <lineage>
        <taxon>Eukaryota</taxon>
        <taxon>Fungi</taxon>
        <taxon>Dikarya</taxon>
        <taxon>Ascomycota</taxon>
        <taxon>Pezizomycotina</taxon>
        <taxon>Dothideomycetes</taxon>
        <taxon>Dothideomycetidae</taxon>
        <taxon>Cladosporiales</taxon>
        <taxon>Cladosporiaceae</taxon>
        <taxon>Cryoendolithus</taxon>
    </lineage>
</organism>
<keyword evidence="3" id="KW-1185">Reference proteome</keyword>
<dbReference type="InterPro" id="IPR036610">
    <property type="entry name" value="PEBP-like_sf"/>
</dbReference>
<evidence type="ECO:0000313" key="2">
    <source>
        <dbReference type="EMBL" id="OQO02498.1"/>
    </source>
</evidence>
<evidence type="ECO:0000313" key="3">
    <source>
        <dbReference type="Proteomes" id="UP000192596"/>
    </source>
</evidence>
<dbReference type="InterPro" id="IPR008914">
    <property type="entry name" value="PEBP"/>
</dbReference>
<dbReference type="PANTHER" id="PTHR11362:SF82">
    <property type="entry name" value="PHOSPHATIDYLETHANOLAMINE-BINDING PROTEIN 4"/>
    <property type="match status" value="1"/>
</dbReference>